<gene>
    <name evidence="2" type="ORF">UC8_12600</name>
</gene>
<dbReference type="KEGG" id="rul:UC8_12600"/>
<dbReference type="OrthoDB" id="247927at2"/>
<name>A0A5B9QQI4_9BACT</name>
<sequence precursor="true">MNLLRFSRSTAIACLGAFLFAPIAAAQEEPFRPQAGKFPLLEKAHAYRGELVFVDHANRRGSIRVEGAGMFYRNDPHPFAMLPYGIVCYHGAPADLRDIPLGTVLHVRGFLPPDPKLSSVPVLPVDNKVKDANHNRGAGIFPAENHVLLLEDEPSHCRREGKVWKLQEIEIQNNQGMIVARRETHEGGEAETQAETMTFDAATRIWRGRERLAVEELIADGSWPASGKKNLDGQPVLLGISWKPTPGGVFTRFHISDIWLDETAIQRAAANQTETHKAFIRSRWMPAWVDAVEYGKFGSAKVTATLFGGMDESLYADFKVGDGALMNAVENNLKHTHGAYGPAHMACKGPILDVVRQDGEPPLGSSGIQIQFETDLIIEGIRPGRVVRVRPASWPQVNVPREEYLNIGSANSEERFPTPAIFPKY</sequence>
<dbReference type="Proteomes" id="UP000325286">
    <property type="component" value="Chromosome"/>
</dbReference>
<keyword evidence="1" id="KW-0732">Signal</keyword>
<evidence type="ECO:0000313" key="3">
    <source>
        <dbReference type="Proteomes" id="UP000325286"/>
    </source>
</evidence>
<accession>A0A5B9QQI4</accession>
<keyword evidence="3" id="KW-1185">Reference proteome</keyword>
<proteinExistence type="predicted"/>
<feature type="chain" id="PRO_5022679038" evidence="1">
    <location>
        <begin position="27"/>
        <end position="425"/>
    </location>
</feature>
<dbReference type="EMBL" id="CP042914">
    <property type="protein sequence ID" value="QEG39296.1"/>
    <property type="molecule type" value="Genomic_DNA"/>
</dbReference>
<dbReference type="RefSeq" id="WP_084427377.1">
    <property type="nucleotide sequence ID" value="NZ_CP042914.1"/>
</dbReference>
<evidence type="ECO:0000313" key="2">
    <source>
        <dbReference type="EMBL" id="QEG39296.1"/>
    </source>
</evidence>
<reference evidence="2 3" key="1">
    <citation type="submission" date="2019-08" db="EMBL/GenBank/DDBJ databases">
        <title>Deep-cultivation of Planctomycetes and their phenomic and genomic characterization uncovers novel biology.</title>
        <authorList>
            <person name="Wiegand S."/>
            <person name="Jogler M."/>
            <person name="Boedeker C."/>
            <person name="Pinto D."/>
            <person name="Vollmers J."/>
            <person name="Rivas-Marin E."/>
            <person name="Kohn T."/>
            <person name="Peeters S.H."/>
            <person name="Heuer A."/>
            <person name="Rast P."/>
            <person name="Oberbeckmann S."/>
            <person name="Bunk B."/>
            <person name="Jeske O."/>
            <person name="Meyerdierks A."/>
            <person name="Storesund J.E."/>
            <person name="Kallscheuer N."/>
            <person name="Luecker S."/>
            <person name="Lage O.M."/>
            <person name="Pohl T."/>
            <person name="Merkel B.J."/>
            <person name="Hornburger P."/>
            <person name="Mueller R.-W."/>
            <person name="Bruemmer F."/>
            <person name="Labrenz M."/>
            <person name="Spormann A.M."/>
            <person name="Op den Camp H."/>
            <person name="Overmann J."/>
            <person name="Amann R."/>
            <person name="Jetten M.S.M."/>
            <person name="Mascher T."/>
            <person name="Medema M.H."/>
            <person name="Devos D.P."/>
            <person name="Kaster A.-K."/>
            <person name="Ovreas L."/>
            <person name="Rohde M."/>
            <person name="Galperin M.Y."/>
            <person name="Jogler C."/>
        </authorList>
    </citation>
    <scope>NUCLEOTIDE SEQUENCE [LARGE SCALE GENOMIC DNA]</scope>
    <source>
        <strain evidence="2 3">UC8</strain>
    </source>
</reference>
<organism evidence="2 3">
    <name type="scientific">Roseimaritima ulvae</name>
    <dbReference type="NCBI Taxonomy" id="980254"/>
    <lineage>
        <taxon>Bacteria</taxon>
        <taxon>Pseudomonadati</taxon>
        <taxon>Planctomycetota</taxon>
        <taxon>Planctomycetia</taxon>
        <taxon>Pirellulales</taxon>
        <taxon>Pirellulaceae</taxon>
        <taxon>Roseimaritima</taxon>
    </lineage>
</organism>
<protein>
    <submittedName>
        <fullName evidence="2">Uncharacterized protein</fullName>
    </submittedName>
</protein>
<dbReference type="AlphaFoldDB" id="A0A5B9QQI4"/>
<feature type="signal peptide" evidence="1">
    <location>
        <begin position="1"/>
        <end position="26"/>
    </location>
</feature>
<evidence type="ECO:0000256" key="1">
    <source>
        <dbReference type="SAM" id="SignalP"/>
    </source>
</evidence>